<protein>
    <submittedName>
        <fullName evidence="1">Uncharacterized protein</fullName>
    </submittedName>
</protein>
<gene>
    <name evidence="1" type="ORF">CCR75_002376</name>
</gene>
<organism evidence="1 2">
    <name type="scientific">Bremia lactucae</name>
    <name type="common">Lettuce downy mildew</name>
    <dbReference type="NCBI Taxonomy" id="4779"/>
    <lineage>
        <taxon>Eukaryota</taxon>
        <taxon>Sar</taxon>
        <taxon>Stramenopiles</taxon>
        <taxon>Oomycota</taxon>
        <taxon>Peronosporomycetes</taxon>
        <taxon>Peronosporales</taxon>
        <taxon>Peronosporaceae</taxon>
        <taxon>Bremia</taxon>
    </lineage>
</organism>
<dbReference type="AlphaFoldDB" id="A0A976FMV7"/>
<dbReference type="KEGG" id="blac:94346144"/>
<name>A0A976FMV7_BRELC</name>
<dbReference type="RefSeq" id="XP_067819239.1">
    <property type="nucleotide sequence ID" value="XM_067960473.1"/>
</dbReference>
<proteinExistence type="predicted"/>
<evidence type="ECO:0000313" key="2">
    <source>
        <dbReference type="Proteomes" id="UP000294530"/>
    </source>
</evidence>
<evidence type="ECO:0000313" key="1">
    <source>
        <dbReference type="EMBL" id="TDH69740.1"/>
    </source>
</evidence>
<accession>A0A976FMV7</accession>
<comment type="caution">
    <text evidence="1">The sequence shown here is derived from an EMBL/GenBank/DDBJ whole genome shotgun (WGS) entry which is preliminary data.</text>
</comment>
<dbReference type="EMBL" id="SHOA02000007">
    <property type="protein sequence ID" value="TDH69740.1"/>
    <property type="molecule type" value="Genomic_DNA"/>
</dbReference>
<dbReference type="GeneID" id="94346144"/>
<sequence>MTSIVRVQKAPLSGFRVTETVSSTPTSCMTTLGMFQNLDSQRLQMDISNSKSSNGNHFGGATRSDVFGQNLRRPIVIKEIVYAMCAVPPTTKSLSNYDEHHYRLKLQDASFHYKPETFPSCPCISPQKEVPNARAIAEHKLWRIGCCLAMMRRMIRINFNLV</sequence>
<reference evidence="1 2" key="1">
    <citation type="journal article" date="2021" name="Genome Biol.">
        <title>AFLAP: assembly-free linkage analysis pipeline using k-mers from genome sequencing data.</title>
        <authorList>
            <person name="Fletcher K."/>
            <person name="Zhang L."/>
            <person name="Gil J."/>
            <person name="Han R."/>
            <person name="Cavanaugh K."/>
            <person name="Michelmore R."/>
        </authorList>
    </citation>
    <scope>NUCLEOTIDE SEQUENCE [LARGE SCALE GENOMIC DNA]</scope>
    <source>
        <strain evidence="1 2">SF5</strain>
    </source>
</reference>
<keyword evidence="2" id="KW-1185">Reference proteome</keyword>
<dbReference type="Proteomes" id="UP000294530">
    <property type="component" value="Unassembled WGS sequence"/>
</dbReference>